<accession>A0A1F7H3S5</accession>
<dbReference type="Proteomes" id="UP000177913">
    <property type="component" value="Unassembled WGS sequence"/>
</dbReference>
<name>A0A1F7H3S5_9BACT</name>
<evidence type="ECO:0000313" key="2">
    <source>
        <dbReference type="Proteomes" id="UP000177913"/>
    </source>
</evidence>
<organism evidence="1 2">
    <name type="scientific">Candidatus Roizmanbacteria bacterium RIFCSPHIGHO2_02_FULL_38_11</name>
    <dbReference type="NCBI Taxonomy" id="1802039"/>
    <lineage>
        <taxon>Bacteria</taxon>
        <taxon>Candidatus Roizmaniibacteriota</taxon>
    </lineage>
</organism>
<reference evidence="1 2" key="1">
    <citation type="journal article" date="2016" name="Nat. Commun.">
        <title>Thousands of microbial genomes shed light on interconnected biogeochemical processes in an aquifer system.</title>
        <authorList>
            <person name="Anantharaman K."/>
            <person name="Brown C.T."/>
            <person name="Hug L.A."/>
            <person name="Sharon I."/>
            <person name="Castelle C.J."/>
            <person name="Probst A.J."/>
            <person name="Thomas B.C."/>
            <person name="Singh A."/>
            <person name="Wilkins M.J."/>
            <person name="Karaoz U."/>
            <person name="Brodie E.L."/>
            <person name="Williams K.H."/>
            <person name="Hubbard S.S."/>
            <person name="Banfield J.F."/>
        </authorList>
    </citation>
    <scope>NUCLEOTIDE SEQUENCE [LARGE SCALE GENOMIC DNA]</scope>
</reference>
<proteinExistence type="predicted"/>
<dbReference type="AlphaFoldDB" id="A0A1F7H3S5"/>
<comment type="caution">
    <text evidence="1">The sequence shown here is derived from an EMBL/GenBank/DDBJ whole genome shotgun (WGS) entry which is preliminary data.</text>
</comment>
<dbReference type="EMBL" id="MFZO01000006">
    <property type="protein sequence ID" value="OGK25584.1"/>
    <property type="molecule type" value="Genomic_DNA"/>
</dbReference>
<sequence>MVNEQNSTRPPEVERRLALDNLFRAKVRGVIDDCNRELYQGERAEVLKEGKLKLYDVTGLKPDLAREEVITIEPERLDRYTVPLDQWVDGSVFITRVVYKGGKLDPARSLRVKKDSTDVWVVDQNGVFVKTAPHTAVVEQLAAVLDKELTPTVSLVRTIEKDDQRVIDIQAEWTGLPPERYKRVIDQKHRALAQLVSKQPILATLVAERLRDYFLSYLERGSLEDSPIFRLLDEELPNRIFYQVFAEDFSQRRFNPKWILSEHKRVQKELARVESFLKESTADFITGAILSIPGLLSIVTDTSGVGQEPELIRWAKHLPSAVAAWSIFLGMINSAYYLHETHRESYQDLHNANAILEKYLQEERLLEKPARIAT</sequence>
<evidence type="ECO:0000313" key="1">
    <source>
        <dbReference type="EMBL" id="OGK25584.1"/>
    </source>
</evidence>
<gene>
    <name evidence="1" type="ORF">A3C25_01140</name>
</gene>
<protein>
    <submittedName>
        <fullName evidence="1">Uncharacterized protein</fullName>
    </submittedName>
</protein>